<accession>A0A9W6T4D4</accession>
<organism evidence="1 2">
    <name type="scientific">Ambrosiozyma monospora</name>
    <name type="common">Yeast</name>
    <name type="synonym">Endomycopsis monosporus</name>
    <dbReference type="NCBI Taxonomy" id="43982"/>
    <lineage>
        <taxon>Eukaryota</taxon>
        <taxon>Fungi</taxon>
        <taxon>Dikarya</taxon>
        <taxon>Ascomycota</taxon>
        <taxon>Saccharomycotina</taxon>
        <taxon>Pichiomycetes</taxon>
        <taxon>Pichiales</taxon>
        <taxon>Pichiaceae</taxon>
        <taxon>Ambrosiozyma</taxon>
    </lineage>
</organism>
<keyword evidence="2" id="KW-1185">Reference proteome</keyword>
<gene>
    <name evidence="1" type="ORF">Amon01_000945100</name>
</gene>
<dbReference type="Proteomes" id="UP001165063">
    <property type="component" value="Unassembled WGS sequence"/>
</dbReference>
<protein>
    <submittedName>
        <fullName evidence="1">Unnamed protein product</fullName>
    </submittedName>
</protein>
<name>A0A9W6T4D4_AMBMO</name>
<dbReference type="AlphaFoldDB" id="A0A9W6T4D4"/>
<reference evidence="1" key="1">
    <citation type="submission" date="2023-04" db="EMBL/GenBank/DDBJ databases">
        <title>Ambrosiozyma monospora NBRC 1965.</title>
        <authorList>
            <person name="Ichikawa N."/>
            <person name="Sato H."/>
            <person name="Tonouchi N."/>
        </authorList>
    </citation>
    <scope>NUCLEOTIDE SEQUENCE</scope>
    <source>
        <strain evidence="1">NBRC 1965</strain>
    </source>
</reference>
<comment type="caution">
    <text evidence="1">The sequence shown here is derived from an EMBL/GenBank/DDBJ whole genome shotgun (WGS) entry which is preliminary data.</text>
</comment>
<evidence type="ECO:0000313" key="2">
    <source>
        <dbReference type="Proteomes" id="UP001165063"/>
    </source>
</evidence>
<evidence type="ECO:0000313" key="1">
    <source>
        <dbReference type="EMBL" id="GME74234.1"/>
    </source>
</evidence>
<sequence>MLQPRHPISPTSKITDPNHKHRYTYSVAQISDKMNYRYKWIKVVSQSSIEDLELPNLTTFQCVEIVDLTEILQCGHSNNNKSSSSSSNNNNNNSNELSLYYYYAIIMLLLSNAFNCCFIHNCLVPTGPAIKVILPKQ</sequence>
<dbReference type="EMBL" id="BSXU01011188">
    <property type="protein sequence ID" value="GME74234.1"/>
    <property type="molecule type" value="Genomic_DNA"/>
</dbReference>
<proteinExistence type="predicted"/>